<dbReference type="PROSITE" id="PS50118">
    <property type="entry name" value="HMG_BOX_2"/>
    <property type="match status" value="1"/>
</dbReference>
<dbReference type="CDD" id="cd00084">
    <property type="entry name" value="HMG-box_SF"/>
    <property type="match status" value="1"/>
</dbReference>
<dbReference type="GO" id="GO:0004623">
    <property type="term" value="F:phospholipase A2 activity"/>
    <property type="evidence" value="ECO:0007669"/>
    <property type="project" value="InterPro"/>
</dbReference>
<dbReference type="OrthoDB" id="3935740at2759"/>
<feature type="compositionally biased region" description="Polar residues" evidence="4">
    <location>
        <begin position="179"/>
        <end position="196"/>
    </location>
</feature>
<evidence type="ECO:0000313" key="7">
    <source>
        <dbReference type="Proteomes" id="UP000215335"/>
    </source>
</evidence>
<dbReference type="Proteomes" id="UP000215335">
    <property type="component" value="Unassembled WGS sequence"/>
</dbReference>
<accession>A0A232EYV4</accession>
<dbReference type="PROSITE" id="PS00118">
    <property type="entry name" value="PA2_HIS"/>
    <property type="match status" value="1"/>
</dbReference>
<dbReference type="Gene3D" id="1.20.90.10">
    <property type="entry name" value="Phospholipase A2 domain"/>
    <property type="match status" value="1"/>
</dbReference>
<dbReference type="InterPro" id="IPR033113">
    <property type="entry name" value="PLA2_histidine"/>
</dbReference>
<evidence type="ECO:0000256" key="2">
    <source>
        <dbReference type="ARBA" id="ARBA00022525"/>
    </source>
</evidence>
<dbReference type="InterPro" id="IPR036910">
    <property type="entry name" value="HMG_box_dom_sf"/>
</dbReference>
<proteinExistence type="predicted"/>
<evidence type="ECO:0000256" key="4">
    <source>
        <dbReference type="SAM" id="MobiDB-lite"/>
    </source>
</evidence>
<dbReference type="Pfam" id="PF06951">
    <property type="entry name" value="PLA2G12"/>
    <property type="match status" value="1"/>
</dbReference>
<dbReference type="InterPro" id="IPR010711">
    <property type="entry name" value="PLA2G12"/>
</dbReference>
<evidence type="ECO:0000259" key="5">
    <source>
        <dbReference type="PROSITE" id="PS50118"/>
    </source>
</evidence>
<dbReference type="InterPro" id="IPR036444">
    <property type="entry name" value="PLipase_A2_dom_sf"/>
</dbReference>
<dbReference type="Gene3D" id="1.10.30.10">
    <property type="entry name" value="High mobility group box domain"/>
    <property type="match status" value="1"/>
</dbReference>
<dbReference type="InterPro" id="IPR009071">
    <property type="entry name" value="HMG_box_dom"/>
</dbReference>
<evidence type="ECO:0000256" key="3">
    <source>
        <dbReference type="PROSITE-ProRule" id="PRU00267"/>
    </source>
</evidence>
<comment type="subcellular location">
    <subcellularLocation>
        <location evidence="1">Secreted</location>
    </subcellularLocation>
</comment>
<name>A0A232EYV4_9HYME</name>
<dbReference type="GO" id="GO:0005576">
    <property type="term" value="C:extracellular region"/>
    <property type="evidence" value="ECO:0007669"/>
    <property type="project" value="UniProtKB-SubCell"/>
</dbReference>
<dbReference type="SUPFAM" id="SSF47095">
    <property type="entry name" value="HMG-box"/>
    <property type="match status" value="1"/>
</dbReference>
<dbReference type="GO" id="GO:0050482">
    <property type="term" value="P:arachidonate secretion"/>
    <property type="evidence" value="ECO:0007669"/>
    <property type="project" value="InterPro"/>
</dbReference>
<feature type="domain" description="HMG box" evidence="5">
    <location>
        <begin position="253"/>
        <end position="315"/>
    </location>
</feature>
<dbReference type="GO" id="GO:0003677">
    <property type="term" value="F:DNA binding"/>
    <property type="evidence" value="ECO:0007669"/>
    <property type="project" value="UniProtKB-UniRule"/>
</dbReference>
<dbReference type="PANTHER" id="PTHR12824">
    <property type="entry name" value="GROUP XII SECRETORY PHOSPHOLIPASE A2 FAMILY MEMBER"/>
    <property type="match status" value="1"/>
</dbReference>
<dbReference type="Pfam" id="PF00505">
    <property type="entry name" value="HMG_box"/>
    <property type="match status" value="1"/>
</dbReference>
<feature type="region of interest" description="Disordered" evidence="4">
    <location>
        <begin position="170"/>
        <end position="243"/>
    </location>
</feature>
<dbReference type="GO" id="GO:0005634">
    <property type="term" value="C:nucleus"/>
    <property type="evidence" value="ECO:0007669"/>
    <property type="project" value="UniProtKB-UniRule"/>
</dbReference>
<comment type="caution">
    <text evidence="6">The sequence shown here is derived from an EMBL/GenBank/DDBJ whole genome shotgun (WGS) entry which is preliminary data.</text>
</comment>
<evidence type="ECO:0000256" key="1">
    <source>
        <dbReference type="ARBA" id="ARBA00004613"/>
    </source>
</evidence>
<protein>
    <recommendedName>
        <fullName evidence="5">HMG box domain-containing protein</fullName>
    </recommendedName>
</protein>
<organism evidence="6 7">
    <name type="scientific">Trichomalopsis sarcophagae</name>
    <dbReference type="NCBI Taxonomy" id="543379"/>
    <lineage>
        <taxon>Eukaryota</taxon>
        <taxon>Metazoa</taxon>
        <taxon>Ecdysozoa</taxon>
        <taxon>Arthropoda</taxon>
        <taxon>Hexapoda</taxon>
        <taxon>Insecta</taxon>
        <taxon>Pterygota</taxon>
        <taxon>Neoptera</taxon>
        <taxon>Endopterygota</taxon>
        <taxon>Hymenoptera</taxon>
        <taxon>Apocrita</taxon>
        <taxon>Proctotrupomorpha</taxon>
        <taxon>Chalcidoidea</taxon>
        <taxon>Pteromalidae</taxon>
        <taxon>Pteromalinae</taxon>
        <taxon>Trichomalopsis</taxon>
    </lineage>
</organism>
<dbReference type="AlphaFoldDB" id="A0A232EYV4"/>
<evidence type="ECO:0000313" key="6">
    <source>
        <dbReference type="EMBL" id="OXU23612.1"/>
    </source>
</evidence>
<dbReference type="PANTHER" id="PTHR12824:SF8">
    <property type="entry name" value="GXIVSPLA2, ISOFORM A"/>
    <property type="match status" value="1"/>
</dbReference>
<keyword evidence="2" id="KW-0964">Secreted</keyword>
<sequence>MDIFQYRKFFVYALTFLAYAWSGYGAGLLGNLRDAVLTAETVFSDLFENAITVAHKIKDIHEVFDAAVEENCSFQCATGATPKPDWNHKPQSNGCGSLGIEINQEYLPLEEMTKCCNAHDICYDSCNSDKEKCDLEFKRCLYKYCEGYQTTGVTLRAVCYKDLQPRPDYMGNVVRSKPVSKQSSTLEKAPSANTAAVSPPRSRPTTASANPITTSTPKPEACPSPPARPVAKASSSSERRRCARREKRRRDFLHRTTNPFLVFFLRLRSKKPGVRVAKIARVAGKRWQEMTDEQRRKYIDLANAEKRRRKCRRYR</sequence>
<gene>
    <name evidence="6" type="ORF">TSAR_009230</name>
</gene>
<dbReference type="GO" id="GO:0006644">
    <property type="term" value="P:phospholipid metabolic process"/>
    <property type="evidence" value="ECO:0007669"/>
    <property type="project" value="InterPro"/>
</dbReference>
<dbReference type="STRING" id="543379.A0A232EYV4"/>
<dbReference type="GO" id="GO:0016042">
    <property type="term" value="P:lipid catabolic process"/>
    <property type="evidence" value="ECO:0007669"/>
    <property type="project" value="InterPro"/>
</dbReference>
<feature type="compositionally biased region" description="Polar residues" evidence="4">
    <location>
        <begin position="203"/>
        <end position="217"/>
    </location>
</feature>
<keyword evidence="3" id="KW-0238">DNA-binding</keyword>
<keyword evidence="3" id="KW-0539">Nucleus</keyword>
<dbReference type="GO" id="GO:0005509">
    <property type="term" value="F:calcium ion binding"/>
    <property type="evidence" value="ECO:0007669"/>
    <property type="project" value="InterPro"/>
</dbReference>
<dbReference type="EMBL" id="NNAY01001556">
    <property type="protein sequence ID" value="OXU23612.1"/>
    <property type="molecule type" value="Genomic_DNA"/>
</dbReference>
<reference evidence="6 7" key="1">
    <citation type="journal article" date="2017" name="Curr. Biol.">
        <title>The Evolution of Venom by Co-option of Single-Copy Genes.</title>
        <authorList>
            <person name="Martinson E.O."/>
            <person name="Mrinalini"/>
            <person name="Kelkar Y.D."/>
            <person name="Chang C.H."/>
            <person name="Werren J.H."/>
        </authorList>
    </citation>
    <scope>NUCLEOTIDE SEQUENCE [LARGE SCALE GENOMIC DNA]</scope>
    <source>
        <strain evidence="6 7">Alberta</strain>
        <tissue evidence="6">Whole body</tissue>
    </source>
</reference>
<keyword evidence="7" id="KW-1185">Reference proteome</keyword>
<feature type="DNA-binding region" description="HMG box" evidence="3">
    <location>
        <begin position="253"/>
        <end position="315"/>
    </location>
</feature>
<dbReference type="SUPFAM" id="SSF48619">
    <property type="entry name" value="Phospholipase A2, PLA2"/>
    <property type="match status" value="1"/>
</dbReference>